<evidence type="ECO:0000256" key="1">
    <source>
        <dbReference type="SAM" id="MobiDB-lite"/>
    </source>
</evidence>
<gene>
    <name evidence="3" type="primary">LOC106011903</name>
</gene>
<name>A0ABM1A0U9_APLCA</name>
<sequence>METRLKRDAVDGDVGWLSKSNPPRHMLQTHSSKSGQRQGALSRKHPPRMSLTRRPSSLAARLTQNSPPLPQLMTNTRQSSLLQYFAGGKTHCAQGEFPALLSLSQWNGCVVLSASSRNTARLIKATGFHLGNR</sequence>
<dbReference type="GeneID" id="106011903"/>
<keyword evidence="2" id="KW-1185">Reference proteome</keyword>
<evidence type="ECO:0000313" key="3">
    <source>
        <dbReference type="RefSeq" id="XP_012938530.2"/>
    </source>
</evidence>
<protein>
    <submittedName>
        <fullName evidence="3">Uncharacterized protein LOC106011903</fullName>
    </submittedName>
</protein>
<proteinExistence type="predicted"/>
<dbReference type="RefSeq" id="XP_012938530.2">
    <property type="nucleotide sequence ID" value="XM_013083076.2"/>
</dbReference>
<organism evidence="2 3">
    <name type="scientific">Aplysia californica</name>
    <name type="common">California sea hare</name>
    <dbReference type="NCBI Taxonomy" id="6500"/>
    <lineage>
        <taxon>Eukaryota</taxon>
        <taxon>Metazoa</taxon>
        <taxon>Spiralia</taxon>
        <taxon>Lophotrochozoa</taxon>
        <taxon>Mollusca</taxon>
        <taxon>Gastropoda</taxon>
        <taxon>Heterobranchia</taxon>
        <taxon>Euthyneura</taxon>
        <taxon>Tectipleura</taxon>
        <taxon>Aplysiida</taxon>
        <taxon>Aplysioidea</taxon>
        <taxon>Aplysiidae</taxon>
        <taxon>Aplysia</taxon>
    </lineage>
</organism>
<dbReference type="Proteomes" id="UP000694888">
    <property type="component" value="Unplaced"/>
</dbReference>
<reference evidence="3" key="1">
    <citation type="submission" date="2025-08" db="UniProtKB">
        <authorList>
            <consortium name="RefSeq"/>
        </authorList>
    </citation>
    <scope>IDENTIFICATION</scope>
</reference>
<feature type="compositionally biased region" description="Polar residues" evidence="1">
    <location>
        <begin position="62"/>
        <end position="73"/>
    </location>
</feature>
<feature type="region of interest" description="Disordered" evidence="1">
    <location>
        <begin position="1"/>
        <end position="73"/>
    </location>
</feature>
<feature type="compositionally biased region" description="Basic and acidic residues" evidence="1">
    <location>
        <begin position="1"/>
        <end position="10"/>
    </location>
</feature>
<evidence type="ECO:0000313" key="2">
    <source>
        <dbReference type="Proteomes" id="UP000694888"/>
    </source>
</evidence>
<feature type="compositionally biased region" description="Polar residues" evidence="1">
    <location>
        <begin position="28"/>
        <end position="39"/>
    </location>
</feature>
<accession>A0ABM1A0U9</accession>